<keyword evidence="7" id="KW-0406">Ion transport</keyword>
<evidence type="ECO:0000256" key="5">
    <source>
        <dbReference type="ARBA" id="ARBA00022692"/>
    </source>
</evidence>
<evidence type="ECO:0000313" key="13">
    <source>
        <dbReference type="EMBL" id="CAB3798445.1"/>
    </source>
</evidence>
<evidence type="ECO:0000256" key="1">
    <source>
        <dbReference type="ARBA" id="ARBA00004571"/>
    </source>
</evidence>
<evidence type="ECO:0000256" key="9">
    <source>
        <dbReference type="ARBA" id="ARBA00023136"/>
    </source>
</evidence>
<evidence type="ECO:0000256" key="3">
    <source>
        <dbReference type="ARBA" id="ARBA00022448"/>
    </source>
</evidence>
<keyword evidence="10" id="KW-0998">Cell outer membrane</keyword>
<dbReference type="Pfam" id="PF13609">
    <property type="entry name" value="Porin_4"/>
    <property type="match status" value="1"/>
</dbReference>
<comment type="subcellular location">
    <subcellularLocation>
        <location evidence="1">Cell outer membrane</location>
        <topology evidence="1">Multi-pass membrane protein</topology>
    </subcellularLocation>
</comment>
<dbReference type="GO" id="GO:0046930">
    <property type="term" value="C:pore complex"/>
    <property type="evidence" value="ECO:0007669"/>
    <property type="project" value="UniProtKB-KW"/>
</dbReference>
<dbReference type="InterPro" id="IPR033900">
    <property type="entry name" value="Gram_neg_porin_domain"/>
</dbReference>
<keyword evidence="6 11" id="KW-0732">Signal</keyword>
<dbReference type="InterPro" id="IPR002299">
    <property type="entry name" value="Porin_Neis"/>
</dbReference>
<dbReference type="CDD" id="cd00342">
    <property type="entry name" value="gram_neg_porins"/>
    <property type="match status" value="1"/>
</dbReference>
<keyword evidence="14" id="KW-1185">Reference proteome</keyword>
<evidence type="ECO:0000256" key="8">
    <source>
        <dbReference type="ARBA" id="ARBA00023114"/>
    </source>
</evidence>
<feature type="signal peptide" evidence="11">
    <location>
        <begin position="1"/>
        <end position="19"/>
    </location>
</feature>
<organism evidence="13 14">
    <name type="scientific">Pararobbsia alpina</name>
    <dbReference type="NCBI Taxonomy" id="621374"/>
    <lineage>
        <taxon>Bacteria</taxon>
        <taxon>Pseudomonadati</taxon>
        <taxon>Pseudomonadota</taxon>
        <taxon>Betaproteobacteria</taxon>
        <taxon>Burkholderiales</taxon>
        <taxon>Burkholderiaceae</taxon>
        <taxon>Pararobbsia</taxon>
    </lineage>
</organism>
<gene>
    <name evidence="13" type="ORF">LMG28138_04443</name>
</gene>
<dbReference type="Gene3D" id="2.40.160.10">
    <property type="entry name" value="Porin"/>
    <property type="match status" value="1"/>
</dbReference>
<evidence type="ECO:0000256" key="7">
    <source>
        <dbReference type="ARBA" id="ARBA00023065"/>
    </source>
</evidence>
<accession>A0A6S7BH07</accession>
<dbReference type="Proteomes" id="UP000494115">
    <property type="component" value="Unassembled WGS sequence"/>
</dbReference>
<dbReference type="InterPro" id="IPR023614">
    <property type="entry name" value="Porin_dom_sf"/>
</dbReference>
<evidence type="ECO:0000256" key="2">
    <source>
        <dbReference type="ARBA" id="ARBA00011233"/>
    </source>
</evidence>
<comment type="subunit">
    <text evidence="2">Homotrimer.</text>
</comment>
<keyword evidence="9" id="KW-0472">Membrane</keyword>
<protein>
    <submittedName>
        <fullName evidence="13">Outer membrane porin protein</fullName>
    </submittedName>
</protein>
<dbReference type="SUPFAM" id="SSF56935">
    <property type="entry name" value="Porins"/>
    <property type="match status" value="1"/>
</dbReference>
<name>A0A6S7BH07_9BURK</name>
<dbReference type="PANTHER" id="PTHR34501:SF9">
    <property type="entry name" value="MAJOR OUTER MEMBRANE PROTEIN P.IA"/>
    <property type="match status" value="1"/>
</dbReference>
<keyword evidence="3" id="KW-0813">Transport</keyword>
<evidence type="ECO:0000256" key="10">
    <source>
        <dbReference type="ARBA" id="ARBA00023237"/>
    </source>
</evidence>
<dbReference type="AlphaFoldDB" id="A0A6S7BH07"/>
<dbReference type="InterPro" id="IPR050298">
    <property type="entry name" value="Gram-neg_bact_OMP"/>
</dbReference>
<evidence type="ECO:0000313" key="14">
    <source>
        <dbReference type="Proteomes" id="UP000494115"/>
    </source>
</evidence>
<dbReference type="EMBL" id="CADIKM010000029">
    <property type="protein sequence ID" value="CAB3798445.1"/>
    <property type="molecule type" value="Genomic_DNA"/>
</dbReference>
<dbReference type="PANTHER" id="PTHR34501">
    <property type="entry name" value="PROTEIN YDDL-RELATED"/>
    <property type="match status" value="1"/>
</dbReference>
<dbReference type="GO" id="GO:0009279">
    <property type="term" value="C:cell outer membrane"/>
    <property type="evidence" value="ECO:0007669"/>
    <property type="project" value="UniProtKB-SubCell"/>
</dbReference>
<dbReference type="GO" id="GO:0015288">
    <property type="term" value="F:porin activity"/>
    <property type="evidence" value="ECO:0007669"/>
    <property type="project" value="UniProtKB-KW"/>
</dbReference>
<dbReference type="RefSeq" id="WP_175106988.1">
    <property type="nucleotide sequence ID" value="NZ_CADIKM010000029.1"/>
</dbReference>
<evidence type="ECO:0000256" key="11">
    <source>
        <dbReference type="SAM" id="SignalP"/>
    </source>
</evidence>
<evidence type="ECO:0000256" key="6">
    <source>
        <dbReference type="ARBA" id="ARBA00022729"/>
    </source>
</evidence>
<evidence type="ECO:0000259" key="12">
    <source>
        <dbReference type="Pfam" id="PF13609"/>
    </source>
</evidence>
<keyword evidence="5" id="KW-0812">Transmembrane</keyword>
<proteinExistence type="predicted"/>
<evidence type="ECO:0000256" key="4">
    <source>
        <dbReference type="ARBA" id="ARBA00022452"/>
    </source>
</evidence>
<feature type="domain" description="Porin" evidence="12">
    <location>
        <begin position="10"/>
        <end position="340"/>
    </location>
</feature>
<keyword evidence="8" id="KW-0626">Porin</keyword>
<keyword evidence="4" id="KW-1134">Transmembrane beta strand</keyword>
<dbReference type="GO" id="GO:0006811">
    <property type="term" value="P:monoatomic ion transport"/>
    <property type="evidence" value="ECO:0007669"/>
    <property type="project" value="UniProtKB-KW"/>
</dbReference>
<dbReference type="PRINTS" id="PR00184">
    <property type="entry name" value="NEISSPPORIN"/>
</dbReference>
<feature type="chain" id="PRO_5028937139" evidence="11">
    <location>
        <begin position="20"/>
        <end position="391"/>
    </location>
</feature>
<reference evidence="13 14" key="1">
    <citation type="submission" date="2020-04" db="EMBL/GenBank/DDBJ databases">
        <authorList>
            <person name="De Canck E."/>
        </authorList>
    </citation>
    <scope>NUCLEOTIDE SEQUENCE [LARGE SCALE GENOMIC DNA]</scope>
    <source>
        <strain evidence="13 14">LMG 28138</strain>
    </source>
</reference>
<sequence>MKKYLLLVPLMASSALAFADGSVTLYGQIDNGLQFESGLAKGSLFGAATGNWAPSRFGIKGTEDLGGGTQAIFTLESGFSTLSGALSGNLFDRQATVGLTNPVWGTFKVGRMGEYEIQQDSFDLDPQLMQEYSIVTLVRGRNWSLASNGFEYTSPKWGGLTLKGQYDLTNSTTWNSGNPGSGPGQLGGAQGRSDGIEITYETGPMELMAIYDEIRDSNGEFDNVYVNSRSLMAGMNYSVGPVKVYVGYQHLAAPQASNQGYFGSDTPTALPGGVTLPTALDHEWLGALWQATTAASFTAAVYHANANNGNGNATLFTLGGTYALSKRTFLYSEVGAVRNSSTSNVGLGDGYTDPYGANVNDDPASGASNFRTNPNYGGTQTGVFAGIVTQF</sequence>